<dbReference type="EMBL" id="AWWV01008516">
    <property type="protein sequence ID" value="OMO90082.1"/>
    <property type="molecule type" value="Genomic_DNA"/>
</dbReference>
<comment type="caution">
    <text evidence="2">The sequence shown here is derived from an EMBL/GenBank/DDBJ whole genome shotgun (WGS) entry which is preliminary data.</text>
</comment>
<dbReference type="AlphaFoldDB" id="A0A1R3J5J1"/>
<proteinExistence type="predicted"/>
<name>A0A1R3J5J1_COCAP</name>
<dbReference type="OrthoDB" id="1910266at2759"/>
<protein>
    <recommendedName>
        <fullName evidence="1">Myb/SANT-like domain-containing protein</fullName>
    </recommendedName>
</protein>
<evidence type="ECO:0000313" key="2">
    <source>
        <dbReference type="EMBL" id="OMO90082.1"/>
    </source>
</evidence>
<gene>
    <name evidence="2" type="ORF">CCACVL1_07520</name>
</gene>
<dbReference type="Gramene" id="OMO90082">
    <property type="protein sequence ID" value="OMO90082"/>
    <property type="gene ID" value="CCACVL1_07520"/>
</dbReference>
<dbReference type="PANTHER" id="PTHR31704:SF37">
    <property type="entry name" value="HEAT SHOCK PROTEIN"/>
    <property type="match status" value="1"/>
</dbReference>
<dbReference type="InterPro" id="IPR024752">
    <property type="entry name" value="Myb/SANT-like_dom"/>
</dbReference>
<feature type="domain" description="Myb/SANT-like" evidence="1">
    <location>
        <begin position="626"/>
        <end position="718"/>
    </location>
</feature>
<dbReference type="Pfam" id="PF12776">
    <property type="entry name" value="Myb_DNA-bind_3"/>
    <property type="match status" value="1"/>
</dbReference>
<evidence type="ECO:0000259" key="1">
    <source>
        <dbReference type="Pfam" id="PF12776"/>
    </source>
</evidence>
<keyword evidence="3" id="KW-1185">Reference proteome</keyword>
<dbReference type="PANTHER" id="PTHR31704">
    <property type="entry name" value="MYB/SANT-LIKE DNA-BINDING DOMAIN PROTEIN-RELATED"/>
    <property type="match status" value="1"/>
</dbReference>
<organism evidence="2 3">
    <name type="scientific">Corchorus capsularis</name>
    <name type="common">Jute</name>
    <dbReference type="NCBI Taxonomy" id="210143"/>
    <lineage>
        <taxon>Eukaryota</taxon>
        <taxon>Viridiplantae</taxon>
        <taxon>Streptophyta</taxon>
        <taxon>Embryophyta</taxon>
        <taxon>Tracheophyta</taxon>
        <taxon>Spermatophyta</taxon>
        <taxon>Magnoliopsida</taxon>
        <taxon>eudicotyledons</taxon>
        <taxon>Gunneridae</taxon>
        <taxon>Pentapetalae</taxon>
        <taxon>rosids</taxon>
        <taxon>malvids</taxon>
        <taxon>Malvales</taxon>
        <taxon>Malvaceae</taxon>
        <taxon>Grewioideae</taxon>
        <taxon>Apeibeae</taxon>
        <taxon>Corchorus</taxon>
    </lineage>
</organism>
<reference evidence="2 3" key="1">
    <citation type="submission" date="2013-09" db="EMBL/GenBank/DDBJ databases">
        <title>Corchorus capsularis genome sequencing.</title>
        <authorList>
            <person name="Alam M."/>
            <person name="Haque M.S."/>
            <person name="Islam M.S."/>
            <person name="Emdad E.M."/>
            <person name="Islam M.M."/>
            <person name="Ahmed B."/>
            <person name="Halim A."/>
            <person name="Hossen Q.M.M."/>
            <person name="Hossain M.Z."/>
            <person name="Ahmed R."/>
            <person name="Khan M.M."/>
            <person name="Islam R."/>
            <person name="Rashid M.M."/>
            <person name="Khan S.A."/>
            <person name="Rahman M.S."/>
            <person name="Alam M."/>
        </authorList>
    </citation>
    <scope>NUCLEOTIDE SEQUENCE [LARGE SCALE GENOMIC DNA]</scope>
    <source>
        <strain evidence="3">cv. CVL-1</strain>
        <tissue evidence="2">Whole seedling</tissue>
    </source>
</reference>
<evidence type="ECO:0000313" key="3">
    <source>
        <dbReference type="Proteomes" id="UP000188268"/>
    </source>
</evidence>
<dbReference type="Proteomes" id="UP000188268">
    <property type="component" value="Unassembled WGS sequence"/>
</dbReference>
<sequence length="1109" mass="124244">MAESARSDGEGCGGGGGGTLMGIDCRVLQTQREIALSPPNRFDNIKLKTSGGISMIGPDGLVVSGLFEVACGGHQGLSSAKQLCHAQQLPPSREVPSRLPKAGWWSSDEYLKLVAVAKACRASRNCVMLNNCPTAVRYHCLCFIWRSTLQIFFRSLLGGRLKAFKIDLYFSSTSWKISVISPFWDSVYEFLSFAFDFYAFISSHALLLLLFELLAPSVGEGSFSILRSVSVLHFAFDERPTLRDRRALSILPSGAFFICSRGAFSISRSASVLRFALSVSPSREFFTCSRGAFSISRSASVLRFAFGGYWTIRKASSFSLLGRGRFLPIARLPVGQTFRRVSSFSLLGRGMILRRSPASRWPYLVEDGYAEHSPVSVGPLGGFIIFRTRSRMVHADRLPVDRDTRSSSALPGRSPVGVGTLEGIFIFYTRSGMVHADRLLVDDHTRSSSALPDRLPVGVGPLEGIFIFYTRSGMVHTDRLPVDGHTRSSSASPDRSPVGVGPIEGIIIFYTRSGMVHVDCLPVDGHTRSSSALPDRSPVGVRSLEGFFISHTRSGMVLVDRLPVRGDTRRRQLLRAPSRLPEAEQSCGSRFILSPILEEIKDHLRGMAITRNTPEEENTIAIKAIWSDELTRIFCELCVKEVESGNRPTTYLNVKGWDNVLALFQARTGKHYGIPQLKNKWDTLKKEWRLWKDLLIKASGIGWSPIKKTIDASDEWWVQTIKQNPKFKIFRKRGFDPELDDLLWRMFGGIVATGKHAWTPSLGVTPGGASTEDATPGEGCGDSDANDHLEMADTKDVGSHDVSQEMVAAAQQKGKSKFPPRKTIGKRMTSQIDKLCDSMSSPRKSVSTSVFPTSRYGVEEAMDALRAMENEVPPMTFLYYFALELFHQQIKREIFLNLRQFERKWWLEREYEKHQANERISSLLATPSFGFQPFHQTPPSHDMDDYYNFYQNIESNQGHVELSQDDQQRIATIVVQVEKDNYYHELEDNAVSCVQVHHRTYISRQPCMNSENTDTIKPLEGQFNEVPDHIRNDSRYWPHFKDCIGAIDGTHIKASISSSLQVPYIGTTHDTRIFLEALRRQDVNFPKPSTGKYYLVDSGYPQMNGYLGP</sequence>
<accession>A0A1R3J5J1</accession>